<dbReference type="EMBL" id="CP133621">
    <property type="protein sequence ID" value="WMV50685.1"/>
    <property type="molecule type" value="Genomic_DNA"/>
</dbReference>
<reference evidence="2" key="1">
    <citation type="submission" date="2023-08" db="EMBL/GenBank/DDBJ databases">
        <title>A de novo genome assembly of Solanum verrucosum Schlechtendal, a Mexican diploid species geographically isolated from the other diploid A-genome species in potato relatives.</title>
        <authorList>
            <person name="Hosaka K."/>
        </authorList>
    </citation>
    <scope>NUCLEOTIDE SEQUENCE</scope>
    <source>
        <tissue evidence="2">Young leaves</tissue>
    </source>
</reference>
<evidence type="ECO:0000313" key="3">
    <source>
        <dbReference type="Proteomes" id="UP001234989"/>
    </source>
</evidence>
<dbReference type="AlphaFoldDB" id="A0AAF0URI5"/>
<accession>A0AAF0URI5</accession>
<feature type="compositionally biased region" description="Polar residues" evidence="1">
    <location>
        <begin position="215"/>
        <end position="229"/>
    </location>
</feature>
<feature type="region of interest" description="Disordered" evidence="1">
    <location>
        <begin position="215"/>
        <end position="244"/>
    </location>
</feature>
<feature type="compositionally biased region" description="Basic residues" evidence="1">
    <location>
        <begin position="1"/>
        <end position="16"/>
    </location>
</feature>
<protein>
    <submittedName>
        <fullName evidence="2">Uncharacterized protein</fullName>
    </submittedName>
</protein>
<sequence length="270" mass="29645">MNHLAHRRMGRRRMARPKVAERNQLPHKPARGIVINEEAAPSRNTLTKLPLKWGNRKGAAYSSTSNSDVEQAPPMPPVQAPPPRSLNRLKAEGLRMILEKKTFNDLKGRVAPSISDSTPQWIEDGVSIEKKDLNVAARLNLSLIIKQEMAMRAKQSQTSFSFPVLIIELCSRAQRIEAEYMRDEAERMRAAPVDTSSVVDVEMLPTEAIMTNQASEPAGTLDTSTSAPFGSTTVPPSTAASGATSSRTLITHTMLYKMGHLAYSADVRAS</sequence>
<feature type="compositionally biased region" description="Pro residues" evidence="1">
    <location>
        <begin position="73"/>
        <end position="84"/>
    </location>
</feature>
<evidence type="ECO:0000256" key="1">
    <source>
        <dbReference type="SAM" id="MobiDB-lite"/>
    </source>
</evidence>
<organism evidence="2 3">
    <name type="scientific">Solanum verrucosum</name>
    <dbReference type="NCBI Taxonomy" id="315347"/>
    <lineage>
        <taxon>Eukaryota</taxon>
        <taxon>Viridiplantae</taxon>
        <taxon>Streptophyta</taxon>
        <taxon>Embryophyta</taxon>
        <taxon>Tracheophyta</taxon>
        <taxon>Spermatophyta</taxon>
        <taxon>Magnoliopsida</taxon>
        <taxon>eudicotyledons</taxon>
        <taxon>Gunneridae</taxon>
        <taxon>Pentapetalae</taxon>
        <taxon>asterids</taxon>
        <taxon>lamiids</taxon>
        <taxon>Solanales</taxon>
        <taxon>Solanaceae</taxon>
        <taxon>Solanoideae</taxon>
        <taxon>Solaneae</taxon>
        <taxon>Solanum</taxon>
    </lineage>
</organism>
<gene>
    <name evidence="2" type="ORF">MTR67_044070</name>
</gene>
<evidence type="ECO:0000313" key="2">
    <source>
        <dbReference type="EMBL" id="WMV50685.1"/>
    </source>
</evidence>
<feature type="compositionally biased region" description="Low complexity" evidence="1">
    <location>
        <begin position="230"/>
        <end position="244"/>
    </location>
</feature>
<dbReference type="PANTHER" id="PTHR33180:SF31">
    <property type="entry name" value="POLYPROTEIN PROTEIN"/>
    <property type="match status" value="1"/>
</dbReference>
<keyword evidence="3" id="KW-1185">Reference proteome</keyword>
<feature type="region of interest" description="Disordered" evidence="1">
    <location>
        <begin position="57"/>
        <end position="84"/>
    </location>
</feature>
<dbReference type="PANTHER" id="PTHR33180">
    <property type="entry name" value="PHOTOSYSTEM II CP43 REACTION CENTER PROTEIN"/>
    <property type="match status" value="1"/>
</dbReference>
<proteinExistence type="predicted"/>
<feature type="region of interest" description="Disordered" evidence="1">
    <location>
        <begin position="1"/>
        <end position="28"/>
    </location>
</feature>
<dbReference type="Proteomes" id="UP001234989">
    <property type="component" value="Chromosome 10"/>
</dbReference>
<name>A0AAF0URI5_SOLVR</name>